<dbReference type="FunFam" id="3.30.230.70:FF:000001">
    <property type="entry name" value="Polyribonucleotide nucleotidyltransferase"/>
    <property type="match status" value="1"/>
</dbReference>
<dbReference type="Gene3D" id="3.30.230.70">
    <property type="entry name" value="GHMP Kinase, N-terminal domain"/>
    <property type="match status" value="2"/>
</dbReference>
<dbReference type="GO" id="GO:0004654">
    <property type="term" value="F:polyribonucleotide nucleotidyltransferase activity"/>
    <property type="evidence" value="ECO:0007669"/>
    <property type="project" value="UniProtKB-UniRule"/>
</dbReference>
<keyword evidence="5 8" id="KW-0479">Metal-binding</keyword>
<protein>
    <recommendedName>
        <fullName evidence="8">Polyribonucleotide nucleotidyltransferase</fullName>
        <ecNumber evidence="8">2.7.7.8</ecNumber>
    </recommendedName>
    <alternativeName>
        <fullName evidence="8">Polynucleotide phosphorylase</fullName>
        <shortName evidence="8">PNPase</shortName>
    </alternativeName>
</protein>
<dbReference type="GO" id="GO:0006396">
    <property type="term" value="P:RNA processing"/>
    <property type="evidence" value="ECO:0007669"/>
    <property type="project" value="InterPro"/>
</dbReference>
<dbReference type="InterPro" id="IPR015847">
    <property type="entry name" value="ExoRNase_PH_dom2"/>
</dbReference>
<dbReference type="HAMAP" id="MF_01595">
    <property type="entry name" value="PNPase"/>
    <property type="match status" value="1"/>
</dbReference>
<dbReference type="InterPro" id="IPR004088">
    <property type="entry name" value="KH_dom_type_1"/>
</dbReference>
<dbReference type="InterPro" id="IPR012340">
    <property type="entry name" value="NA-bd_OB-fold"/>
</dbReference>
<reference evidence="10 11" key="1">
    <citation type="journal article" date="2016" name="Nat. Commun.">
        <title>Thousands of microbial genomes shed light on interconnected biogeochemical processes in an aquifer system.</title>
        <authorList>
            <person name="Anantharaman K."/>
            <person name="Brown C.T."/>
            <person name="Hug L.A."/>
            <person name="Sharon I."/>
            <person name="Castelle C.J."/>
            <person name="Probst A.J."/>
            <person name="Thomas B.C."/>
            <person name="Singh A."/>
            <person name="Wilkins M.J."/>
            <person name="Karaoz U."/>
            <person name="Brodie E.L."/>
            <person name="Williams K.H."/>
            <person name="Hubbard S.S."/>
            <person name="Banfield J.F."/>
        </authorList>
    </citation>
    <scope>NUCLEOTIDE SEQUENCE [LARGE SCALE GENOMIC DNA]</scope>
</reference>
<evidence type="ECO:0000256" key="3">
    <source>
        <dbReference type="ARBA" id="ARBA00022679"/>
    </source>
</evidence>
<dbReference type="InterPro" id="IPR036612">
    <property type="entry name" value="KH_dom_type_1_sf"/>
</dbReference>
<dbReference type="PANTHER" id="PTHR11252:SF0">
    <property type="entry name" value="POLYRIBONUCLEOTIDE NUCLEOTIDYLTRANSFERASE 1, MITOCHONDRIAL"/>
    <property type="match status" value="1"/>
</dbReference>
<dbReference type="InterPro" id="IPR020568">
    <property type="entry name" value="Ribosomal_Su5_D2-typ_SF"/>
</dbReference>
<dbReference type="Proteomes" id="UP000177583">
    <property type="component" value="Unassembled WGS sequence"/>
</dbReference>
<sequence length="699" mass="75495">MKKIEIDYQGQKLSLETGRIAKQANGAVLVTYGETVVLVTAVSSKDPSTGDFFPLTCVYQVKTYSQGKILGGFVKRERMPSEMETLISRMIDRPIRPLFAEGFSNETQVIATVMSYDPNANPAIAAMLGASAALAISDIPFATPVAAINVGKINGQLVVNPSPEQLKESDLDLLLVGKQDAIVMVESGAKQLSEAEMLEALDFGQQAIQPLIEMQKQLVAELGKAKMEFEAAKIPEHLVAKIAAAADQPLKEALSITTKIERYAAFDVAKKKLKAELVTEGGEITSAMVSEVFSHHKSAIMREQILKEGKRVDGRGTQDIRPITCELGILPKAHGSALFTRGETQAIVVTTLGTKDDEQMVEDPTGLYFKNFYLHYNFPPYSVGEVKRLGAPGRREIGHGNLAERGLRPLLPIKEAFPYTVRVVSEITESNGSSSMATVCGGSLSLMDAGVPMVTPVAGVAMGMISEGSNYSILTDILGDEDHIGDMDFKVVGTENGITALQMDIKIDGLSLEMLKAALEQAKAGRLHILGEMAKAITEGREKVNENAPRFIQCKIPQAKIRELIGPGGKVIKALQAETGAKIDIDDSGMVNIASNNQESAEKALALIRELTLEVEIGATYEGEVKKIVDFGAFVEILPNTQGLVHVSEISDERVERVEDVLSEGQVVMVKAIGRDKRGKLKLSMKAVGKDDEVTEEAE</sequence>
<dbReference type="InterPro" id="IPR001247">
    <property type="entry name" value="ExoRNase_PH_dom1"/>
</dbReference>
<dbReference type="GO" id="GO:0000287">
    <property type="term" value="F:magnesium ion binding"/>
    <property type="evidence" value="ECO:0007669"/>
    <property type="project" value="UniProtKB-UniRule"/>
</dbReference>
<keyword evidence="3 8" id="KW-0808">Transferase</keyword>
<dbReference type="SMART" id="SM00316">
    <property type="entry name" value="S1"/>
    <property type="match status" value="1"/>
</dbReference>
<evidence type="ECO:0000256" key="7">
    <source>
        <dbReference type="ARBA" id="ARBA00022884"/>
    </source>
</evidence>
<comment type="subcellular location">
    <subcellularLocation>
        <location evidence="8">Cytoplasm</location>
    </subcellularLocation>
</comment>
<dbReference type="PROSITE" id="PS50084">
    <property type="entry name" value="KH_TYPE_1"/>
    <property type="match status" value="1"/>
</dbReference>
<comment type="similarity">
    <text evidence="1 8">Belongs to the polyribonucleotide nucleotidyltransferase family.</text>
</comment>
<dbReference type="SUPFAM" id="SSF50249">
    <property type="entry name" value="Nucleic acid-binding proteins"/>
    <property type="match status" value="1"/>
</dbReference>
<dbReference type="CDD" id="cd11363">
    <property type="entry name" value="RNase_PH_PNPase_1"/>
    <property type="match status" value="1"/>
</dbReference>
<comment type="cofactor">
    <cofactor evidence="8">
        <name>Mg(2+)</name>
        <dbReference type="ChEBI" id="CHEBI:18420"/>
    </cofactor>
</comment>
<dbReference type="CDD" id="cd02393">
    <property type="entry name" value="KH-I_PNPase"/>
    <property type="match status" value="1"/>
</dbReference>
<dbReference type="PROSITE" id="PS50126">
    <property type="entry name" value="S1"/>
    <property type="match status" value="1"/>
</dbReference>
<dbReference type="SUPFAM" id="SSF54211">
    <property type="entry name" value="Ribosomal protein S5 domain 2-like"/>
    <property type="match status" value="2"/>
</dbReference>
<comment type="function">
    <text evidence="8">Involved in mRNA degradation. Catalyzes the phosphorolysis of single-stranded polyribonucleotides processively in the 3'- to 5'-direction.</text>
</comment>
<dbReference type="GO" id="GO:0003723">
    <property type="term" value="F:RNA binding"/>
    <property type="evidence" value="ECO:0007669"/>
    <property type="project" value="UniProtKB-UniRule"/>
</dbReference>
<keyword evidence="2 8" id="KW-0963">Cytoplasm</keyword>
<feature type="binding site" evidence="8">
    <location>
        <position position="488"/>
    </location>
    <ligand>
        <name>Mg(2+)</name>
        <dbReference type="ChEBI" id="CHEBI:18420"/>
    </ligand>
</feature>
<organism evidence="10 11">
    <name type="scientific">Candidatus Lambdaproteobacteria bacterium RIFOXYD2_FULL_56_26</name>
    <dbReference type="NCBI Taxonomy" id="1817773"/>
    <lineage>
        <taxon>Bacteria</taxon>
        <taxon>Pseudomonadati</taxon>
        <taxon>Pseudomonadota</taxon>
        <taxon>Candidatus Lambdaproteobacteria</taxon>
    </lineage>
</organism>
<dbReference type="SUPFAM" id="SSF55666">
    <property type="entry name" value="Ribonuclease PH domain 2-like"/>
    <property type="match status" value="2"/>
</dbReference>
<evidence type="ECO:0000259" key="9">
    <source>
        <dbReference type="PROSITE" id="PS50126"/>
    </source>
</evidence>
<accession>A0A1F6GL37</accession>
<evidence type="ECO:0000256" key="5">
    <source>
        <dbReference type="ARBA" id="ARBA00022723"/>
    </source>
</evidence>
<gene>
    <name evidence="8" type="primary">pnp</name>
    <name evidence="10" type="ORF">A2557_13480</name>
</gene>
<dbReference type="FunFam" id="2.40.50.140:FF:000189">
    <property type="entry name" value="Polyribonucleotide nucleotidyltransferase, putative"/>
    <property type="match status" value="1"/>
</dbReference>
<dbReference type="CDD" id="cd11364">
    <property type="entry name" value="RNase_PH_PNPase_2"/>
    <property type="match status" value="1"/>
</dbReference>
<dbReference type="GO" id="GO:0000175">
    <property type="term" value="F:3'-5'-RNA exonuclease activity"/>
    <property type="evidence" value="ECO:0007669"/>
    <property type="project" value="TreeGrafter"/>
</dbReference>
<dbReference type="PIRSF" id="PIRSF005499">
    <property type="entry name" value="PNPase"/>
    <property type="match status" value="1"/>
</dbReference>
<dbReference type="AlphaFoldDB" id="A0A1F6GL37"/>
<evidence type="ECO:0000256" key="4">
    <source>
        <dbReference type="ARBA" id="ARBA00022695"/>
    </source>
</evidence>
<dbReference type="InterPro" id="IPR027408">
    <property type="entry name" value="PNPase/RNase_PH_dom_sf"/>
</dbReference>
<dbReference type="FunFam" id="3.30.230.70:FF:000002">
    <property type="entry name" value="Polyribonucleotide nucleotidyltransferase"/>
    <property type="match status" value="1"/>
</dbReference>
<dbReference type="Pfam" id="PF03725">
    <property type="entry name" value="RNase_PH_C"/>
    <property type="match status" value="2"/>
</dbReference>
<dbReference type="NCBIfam" id="NF008805">
    <property type="entry name" value="PRK11824.1"/>
    <property type="match status" value="1"/>
</dbReference>
<proteinExistence type="inferred from homology"/>
<evidence type="ECO:0000313" key="11">
    <source>
        <dbReference type="Proteomes" id="UP000177583"/>
    </source>
</evidence>
<evidence type="ECO:0000313" key="10">
    <source>
        <dbReference type="EMBL" id="OGG98822.1"/>
    </source>
</evidence>
<dbReference type="EMBL" id="MFNF01000068">
    <property type="protein sequence ID" value="OGG98822.1"/>
    <property type="molecule type" value="Genomic_DNA"/>
</dbReference>
<dbReference type="GO" id="GO:0005829">
    <property type="term" value="C:cytosol"/>
    <property type="evidence" value="ECO:0007669"/>
    <property type="project" value="TreeGrafter"/>
</dbReference>
<comment type="catalytic activity">
    <reaction evidence="8">
        <text>RNA(n+1) + phosphate = RNA(n) + a ribonucleoside 5'-diphosphate</text>
        <dbReference type="Rhea" id="RHEA:22096"/>
        <dbReference type="Rhea" id="RHEA-COMP:14527"/>
        <dbReference type="Rhea" id="RHEA-COMP:17342"/>
        <dbReference type="ChEBI" id="CHEBI:43474"/>
        <dbReference type="ChEBI" id="CHEBI:57930"/>
        <dbReference type="ChEBI" id="CHEBI:140395"/>
        <dbReference type="EC" id="2.7.7.8"/>
    </reaction>
</comment>
<dbReference type="CDD" id="cd04472">
    <property type="entry name" value="S1_PNPase"/>
    <property type="match status" value="1"/>
</dbReference>
<dbReference type="SUPFAM" id="SSF54791">
    <property type="entry name" value="Eukaryotic type KH-domain (KH-domain type I)"/>
    <property type="match status" value="1"/>
</dbReference>
<evidence type="ECO:0000256" key="8">
    <source>
        <dbReference type="HAMAP-Rule" id="MF_01595"/>
    </source>
</evidence>
<dbReference type="NCBIfam" id="TIGR03591">
    <property type="entry name" value="polynuc_phos"/>
    <property type="match status" value="1"/>
</dbReference>
<dbReference type="SMART" id="SM00322">
    <property type="entry name" value="KH"/>
    <property type="match status" value="1"/>
</dbReference>
<keyword evidence="7 8" id="KW-0694">RNA-binding</keyword>
<dbReference type="Pfam" id="PF01138">
    <property type="entry name" value="RNase_PH"/>
    <property type="match status" value="2"/>
</dbReference>
<dbReference type="InterPro" id="IPR015848">
    <property type="entry name" value="PNPase_PH_RNA-bd_bac/org-type"/>
</dbReference>
<dbReference type="EC" id="2.7.7.8" evidence="8"/>
<keyword evidence="6 8" id="KW-0460">Magnesium</keyword>
<dbReference type="Gene3D" id="3.30.1370.10">
    <property type="entry name" value="K Homology domain, type 1"/>
    <property type="match status" value="1"/>
</dbReference>
<comment type="caution">
    <text evidence="10">The sequence shown here is derived from an EMBL/GenBank/DDBJ whole genome shotgun (WGS) entry which is preliminary data.</text>
</comment>
<evidence type="ECO:0000256" key="2">
    <source>
        <dbReference type="ARBA" id="ARBA00022490"/>
    </source>
</evidence>
<dbReference type="FunFam" id="3.30.1370.10:FF:000001">
    <property type="entry name" value="Polyribonucleotide nucleotidyltransferase"/>
    <property type="match status" value="1"/>
</dbReference>
<dbReference type="Pfam" id="PF00575">
    <property type="entry name" value="S1"/>
    <property type="match status" value="1"/>
</dbReference>
<keyword evidence="4 8" id="KW-0548">Nucleotidyltransferase</keyword>
<feature type="domain" description="S1 motif" evidence="9">
    <location>
        <begin position="618"/>
        <end position="686"/>
    </location>
</feature>
<dbReference type="Gene3D" id="2.40.50.140">
    <property type="entry name" value="Nucleic acid-binding proteins"/>
    <property type="match status" value="1"/>
</dbReference>
<dbReference type="Pfam" id="PF00013">
    <property type="entry name" value="KH_1"/>
    <property type="match status" value="1"/>
</dbReference>
<dbReference type="GO" id="GO:0006402">
    <property type="term" value="P:mRNA catabolic process"/>
    <property type="evidence" value="ECO:0007669"/>
    <property type="project" value="UniProtKB-UniRule"/>
</dbReference>
<feature type="binding site" evidence="8">
    <location>
        <position position="482"/>
    </location>
    <ligand>
        <name>Mg(2+)</name>
        <dbReference type="ChEBI" id="CHEBI:18420"/>
    </ligand>
</feature>
<dbReference type="Pfam" id="PF03726">
    <property type="entry name" value="PNPase"/>
    <property type="match status" value="1"/>
</dbReference>
<dbReference type="InterPro" id="IPR012162">
    <property type="entry name" value="PNPase"/>
</dbReference>
<dbReference type="InterPro" id="IPR003029">
    <property type="entry name" value="S1_domain"/>
</dbReference>
<evidence type="ECO:0000256" key="6">
    <source>
        <dbReference type="ARBA" id="ARBA00022842"/>
    </source>
</evidence>
<dbReference type="InterPro" id="IPR036345">
    <property type="entry name" value="ExoRNase_PH_dom2_sf"/>
</dbReference>
<dbReference type="InterPro" id="IPR004087">
    <property type="entry name" value="KH_dom"/>
</dbReference>
<evidence type="ECO:0000256" key="1">
    <source>
        <dbReference type="ARBA" id="ARBA00007404"/>
    </source>
</evidence>
<name>A0A1F6GL37_9PROT</name>
<dbReference type="PANTHER" id="PTHR11252">
    <property type="entry name" value="POLYRIBONUCLEOTIDE NUCLEOTIDYLTRANSFERASE"/>
    <property type="match status" value="1"/>
</dbReference>